<dbReference type="AlphaFoldDB" id="A0AAX2ERK5"/>
<proteinExistence type="predicted"/>
<dbReference type="InterPro" id="IPR004360">
    <property type="entry name" value="Glyas_Fos-R_dOase_dom"/>
</dbReference>
<evidence type="ECO:0000313" key="2">
    <source>
        <dbReference type="EMBL" id="SFR11119.1"/>
    </source>
</evidence>
<feature type="domain" description="VOC" evidence="1">
    <location>
        <begin position="21"/>
        <end position="146"/>
    </location>
</feature>
<dbReference type="Pfam" id="PF00903">
    <property type="entry name" value="Glyoxalase"/>
    <property type="match status" value="1"/>
</dbReference>
<dbReference type="EMBL" id="FOYJ01000004">
    <property type="protein sequence ID" value="SFR11119.1"/>
    <property type="molecule type" value="Genomic_DNA"/>
</dbReference>
<dbReference type="CDD" id="cd07262">
    <property type="entry name" value="VOC_like"/>
    <property type="match status" value="1"/>
</dbReference>
<dbReference type="Gene3D" id="3.10.180.10">
    <property type="entry name" value="2,3-Dihydroxybiphenyl 1,2-Dioxygenase, domain 1"/>
    <property type="match status" value="1"/>
</dbReference>
<dbReference type="InterPro" id="IPR029068">
    <property type="entry name" value="Glyas_Bleomycin-R_OHBP_Dase"/>
</dbReference>
<dbReference type="Proteomes" id="UP000199173">
    <property type="component" value="Unassembled WGS sequence"/>
</dbReference>
<keyword evidence="4" id="KW-1185">Reference proteome</keyword>
<dbReference type="InterPro" id="IPR037523">
    <property type="entry name" value="VOC_core"/>
</dbReference>
<dbReference type="EMBL" id="FPAV01000007">
    <property type="protein sequence ID" value="SFT94641.1"/>
    <property type="molecule type" value="Genomic_DNA"/>
</dbReference>
<protein>
    <submittedName>
        <fullName evidence="2">Catechol 2,3-dioxygenase</fullName>
    </submittedName>
</protein>
<evidence type="ECO:0000313" key="5">
    <source>
        <dbReference type="Proteomes" id="UP000199173"/>
    </source>
</evidence>
<evidence type="ECO:0000313" key="3">
    <source>
        <dbReference type="EMBL" id="SFT94641.1"/>
    </source>
</evidence>
<name>A0AAX2ERK5_9ENTR</name>
<evidence type="ECO:0000259" key="1">
    <source>
        <dbReference type="PROSITE" id="PS51819"/>
    </source>
</evidence>
<organism evidence="2 5">
    <name type="scientific">Kosakonia radicincitans</name>
    <dbReference type="NCBI Taxonomy" id="283686"/>
    <lineage>
        <taxon>Bacteria</taxon>
        <taxon>Pseudomonadati</taxon>
        <taxon>Pseudomonadota</taxon>
        <taxon>Gammaproteobacteria</taxon>
        <taxon>Enterobacterales</taxon>
        <taxon>Enterobacteriaceae</taxon>
        <taxon>Kosakonia</taxon>
    </lineage>
</organism>
<dbReference type="PROSITE" id="PS51819">
    <property type="entry name" value="VOC"/>
    <property type="match status" value="1"/>
</dbReference>
<evidence type="ECO:0000313" key="4">
    <source>
        <dbReference type="Proteomes" id="UP000198760"/>
    </source>
</evidence>
<comment type="caution">
    <text evidence="2">The sequence shown here is derived from an EMBL/GenBank/DDBJ whole genome shotgun (WGS) entry which is preliminary data.</text>
</comment>
<reference evidence="4 5" key="1">
    <citation type="submission" date="2016-10" db="EMBL/GenBank/DDBJ databases">
        <authorList>
            <person name="Varghese N."/>
            <person name="Submissions S."/>
        </authorList>
    </citation>
    <scope>NUCLEOTIDE SEQUENCE [LARGE SCALE GENOMIC DNA]</scope>
    <source>
        <strain evidence="3 4">NFIX06</strain>
        <strain evidence="2 5">NFIX08</strain>
    </source>
</reference>
<dbReference type="Proteomes" id="UP000198760">
    <property type="component" value="Unassembled WGS sequence"/>
</dbReference>
<dbReference type="SUPFAM" id="SSF54593">
    <property type="entry name" value="Glyoxalase/Bleomycin resistance protein/Dihydroxybiphenyl dioxygenase"/>
    <property type="match status" value="1"/>
</dbReference>
<dbReference type="PANTHER" id="PTHR35006:SF2">
    <property type="entry name" value="GLYOXALASE FAMILY PROTEIN (AFU_ORTHOLOGUE AFUA_5G14830)"/>
    <property type="match status" value="1"/>
</dbReference>
<accession>A0AAX2ERK5</accession>
<gene>
    <name evidence="3" type="ORF">SAMN03159428_02936</name>
    <name evidence="2" type="ORF">SAMN03159514_02135</name>
</gene>
<sequence length="149" mass="16417">MGGAAGDLFPLLHAQERTVSVIDHIEIAVNDATISRYFYEQALAPLKFRLIIAVAQSQTRTEGLRYGLGPGHYPRLWLHDNDKPGAAVHIAFTAQDRSTVDKFWEAALQAGGKSNGSPGIRCHYHESYYAAYVFDPDGNNIEVVCQTTP</sequence>
<dbReference type="PANTHER" id="PTHR35006">
    <property type="entry name" value="GLYOXALASE FAMILY PROTEIN (AFU_ORTHOLOGUE AFUA_5G14830)"/>
    <property type="match status" value="1"/>
</dbReference>